<organism evidence="1 2">
    <name type="scientific">Methylomonas rivi</name>
    <dbReference type="NCBI Taxonomy" id="2952226"/>
    <lineage>
        <taxon>Bacteria</taxon>
        <taxon>Pseudomonadati</taxon>
        <taxon>Pseudomonadota</taxon>
        <taxon>Gammaproteobacteria</taxon>
        <taxon>Methylococcales</taxon>
        <taxon>Methylococcaceae</taxon>
        <taxon>Methylomonas</taxon>
    </lineage>
</organism>
<dbReference type="EMBL" id="JANIBK010000001">
    <property type="protein sequence ID" value="MCQ8126937.1"/>
    <property type="molecule type" value="Genomic_DNA"/>
</dbReference>
<protein>
    <submittedName>
        <fullName evidence="1">Uncharacterized protein</fullName>
    </submittedName>
</protein>
<evidence type="ECO:0000313" key="2">
    <source>
        <dbReference type="Proteomes" id="UP001524586"/>
    </source>
</evidence>
<name>A0ABT1TZE5_9GAMM</name>
<dbReference type="RefSeq" id="WP_256613254.1">
    <property type="nucleotide sequence ID" value="NZ_JANIBK010000001.1"/>
</dbReference>
<reference evidence="1 2" key="1">
    <citation type="submission" date="2022-07" db="EMBL/GenBank/DDBJ databases">
        <title>Methylomonas rivi sp. nov., Methylomonas rosea sp. nov., Methylomonas aureus sp. nov. and Methylomonas subterranea sp. nov., four novel methanotrophs isolated from a freshwater creek and the deep terrestrial subsurface.</title>
        <authorList>
            <person name="Abin C."/>
            <person name="Sankaranarayanan K."/>
            <person name="Garner C."/>
            <person name="Sindelar R."/>
            <person name="Kotary K."/>
            <person name="Garner R."/>
            <person name="Barclay S."/>
            <person name="Lawson P."/>
            <person name="Krumholz L."/>
        </authorList>
    </citation>
    <scope>NUCLEOTIDE SEQUENCE [LARGE SCALE GENOMIC DNA]</scope>
    <source>
        <strain evidence="1 2">WSC-6</strain>
    </source>
</reference>
<dbReference type="Proteomes" id="UP001524586">
    <property type="component" value="Unassembled WGS sequence"/>
</dbReference>
<gene>
    <name evidence="1" type="ORF">NP596_00590</name>
</gene>
<accession>A0ABT1TZE5</accession>
<evidence type="ECO:0000313" key="1">
    <source>
        <dbReference type="EMBL" id="MCQ8126937.1"/>
    </source>
</evidence>
<keyword evidence="2" id="KW-1185">Reference proteome</keyword>
<sequence length="105" mass="11290">MHELARQKLRSADVLLEQQCTAGVMDLLASALLMKLAALNNQTQAPTITDAAVWVYTEIVPSGLLTPEQAAQVGQVVSFSLGSNLPDMLIRQAANDVGHLFEQMA</sequence>
<proteinExistence type="predicted"/>
<comment type="caution">
    <text evidence="1">The sequence shown here is derived from an EMBL/GenBank/DDBJ whole genome shotgun (WGS) entry which is preliminary data.</text>
</comment>